<dbReference type="UniPathway" id="UPA00159">
    <property type="reaction ID" value="UER00277"/>
</dbReference>
<dbReference type="PANTHER" id="PTHR11550:SF0">
    <property type="entry name" value="CTP SYNTHASE-RELATED"/>
    <property type="match status" value="1"/>
</dbReference>
<keyword evidence="5" id="KW-0378">Hydrolase</keyword>
<proteinExistence type="predicted"/>
<dbReference type="GO" id="GO:0042802">
    <property type="term" value="F:identical protein binding"/>
    <property type="evidence" value="ECO:0007669"/>
    <property type="project" value="TreeGrafter"/>
</dbReference>
<keyword evidence="1" id="KW-0315">Glutamine amidotransferase</keyword>
<reference evidence="5" key="3">
    <citation type="submission" date="2025-08" db="UniProtKB">
        <authorList>
            <consortium name="RefSeq"/>
        </authorList>
    </citation>
    <scope>IDENTIFICATION</scope>
    <source>
        <strain evidence="5">CBS 342.82</strain>
    </source>
</reference>
<dbReference type="SUPFAM" id="SSF52540">
    <property type="entry name" value="P-loop containing nucleoside triphosphate hydrolases"/>
    <property type="match status" value="1"/>
</dbReference>
<dbReference type="GO" id="GO:0016787">
    <property type="term" value="F:hydrolase activity"/>
    <property type="evidence" value="ECO:0007669"/>
    <property type="project" value="UniProtKB-KW"/>
</dbReference>
<dbReference type="SUPFAM" id="SSF52317">
    <property type="entry name" value="Class I glutamine amidotransferase-like"/>
    <property type="match status" value="1"/>
</dbReference>
<evidence type="ECO:0000256" key="1">
    <source>
        <dbReference type="ARBA" id="ARBA00022962"/>
    </source>
</evidence>
<evidence type="ECO:0000313" key="5">
    <source>
        <dbReference type="RefSeq" id="XP_033460259.1"/>
    </source>
</evidence>
<dbReference type="InterPro" id="IPR017456">
    <property type="entry name" value="CTP_synthase_N"/>
</dbReference>
<dbReference type="PANTHER" id="PTHR11550">
    <property type="entry name" value="CTP SYNTHASE"/>
    <property type="match status" value="1"/>
</dbReference>
<reference evidence="5" key="1">
    <citation type="submission" date="2020-01" db="EMBL/GenBank/DDBJ databases">
        <authorList>
            <consortium name="DOE Joint Genome Institute"/>
            <person name="Haridas S."/>
            <person name="Albert R."/>
            <person name="Binder M."/>
            <person name="Bloem J."/>
            <person name="Labutti K."/>
            <person name="Salamov A."/>
            <person name="Andreopoulos B."/>
            <person name="Baker S.E."/>
            <person name="Barry K."/>
            <person name="Bills G."/>
            <person name="Bluhm B.H."/>
            <person name="Cannon C."/>
            <person name="Castanera R."/>
            <person name="Culley D.E."/>
            <person name="Daum C."/>
            <person name="Ezra D."/>
            <person name="Gonzalez J.B."/>
            <person name="Henrissat B."/>
            <person name="Kuo A."/>
            <person name="Liang C."/>
            <person name="Lipzen A."/>
            <person name="Lutzoni F."/>
            <person name="Magnuson J."/>
            <person name="Mondo S."/>
            <person name="Nolan M."/>
            <person name="Ohm R."/>
            <person name="Pangilinan J."/>
            <person name="Park H.-J."/>
            <person name="Ramirez L."/>
            <person name="Alfaro M."/>
            <person name="Sun H."/>
            <person name="Tritt A."/>
            <person name="Yoshinaga Y."/>
            <person name="Zwiers L.-H."/>
            <person name="Turgeon B.G."/>
            <person name="Goodwin S.B."/>
            <person name="Spatafora J.W."/>
            <person name="Crous P.W."/>
            <person name="Grigoriev I.V."/>
        </authorList>
    </citation>
    <scope>NUCLEOTIDE SEQUENCE</scope>
    <source>
        <strain evidence="5">CBS 342.82</strain>
    </source>
</reference>
<dbReference type="GO" id="GO:0044210">
    <property type="term" value="P:'de novo' CTP biosynthetic process"/>
    <property type="evidence" value="ECO:0007669"/>
    <property type="project" value="UniProtKB-UniPathway"/>
</dbReference>
<dbReference type="RefSeq" id="XP_033460259.1">
    <property type="nucleotide sequence ID" value="XM_033607692.1"/>
</dbReference>
<feature type="region of interest" description="Disordered" evidence="2">
    <location>
        <begin position="447"/>
        <end position="469"/>
    </location>
</feature>
<evidence type="ECO:0000256" key="2">
    <source>
        <dbReference type="SAM" id="MobiDB-lite"/>
    </source>
</evidence>
<dbReference type="AlphaFoldDB" id="A0A6J3M5R6"/>
<evidence type="ECO:0000313" key="4">
    <source>
        <dbReference type="Proteomes" id="UP000504637"/>
    </source>
</evidence>
<name>A0A6J3M5R6_9PEZI</name>
<gene>
    <name evidence="5" type="ORF">K489DRAFT_410270</name>
</gene>
<dbReference type="Pfam" id="PF06418">
    <property type="entry name" value="CTP_synth_N"/>
    <property type="match status" value="1"/>
</dbReference>
<dbReference type="GO" id="GO:0019856">
    <property type="term" value="P:pyrimidine nucleobase biosynthetic process"/>
    <property type="evidence" value="ECO:0007669"/>
    <property type="project" value="TreeGrafter"/>
</dbReference>
<accession>A0A6J3M5R6</accession>
<dbReference type="Gene3D" id="3.40.50.300">
    <property type="entry name" value="P-loop containing nucleotide triphosphate hydrolases"/>
    <property type="match status" value="1"/>
</dbReference>
<dbReference type="GeneID" id="54365491"/>
<dbReference type="Gene3D" id="3.40.50.880">
    <property type="match status" value="1"/>
</dbReference>
<dbReference type="Proteomes" id="UP000504637">
    <property type="component" value="Unplaced"/>
</dbReference>
<dbReference type="OrthoDB" id="1739076at2759"/>
<organism evidence="5">
    <name type="scientific">Dissoconium aciculare CBS 342.82</name>
    <dbReference type="NCBI Taxonomy" id="1314786"/>
    <lineage>
        <taxon>Eukaryota</taxon>
        <taxon>Fungi</taxon>
        <taxon>Dikarya</taxon>
        <taxon>Ascomycota</taxon>
        <taxon>Pezizomycotina</taxon>
        <taxon>Dothideomycetes</taxon>
        <taxon>Dothideomycetidae</taxon>
        <taxon>Mycosphaerellales</taxon>
        <taxon>Dissoconiaceae</taxon>
        <taxon>Dissoconium</taxon>
    </lineage>
</organism>
<dbReference type="InterPro" id="IPR029062">
    <property type="entry name" value="Class_I_gatase-like"/>
</dbReference>
<reference evidence="5" key="2">
    <citation type="submission" date="2020-04" db="EMBL/GenBank/DDBJ databases">
        <authorList>
            <consortium name="NCBI Genome Project"/>
        </authorList>
    </citation>
    <scope>NUCLEOTIDE SEQUENCE</scope>
    <source>
        <strain evidence="5">CBS 342.82</strain>
    </source>
</reference>
<evidence type="ECO:0000259" key="3">
    <source>
        <dbReference type="Pfam" id="PF06418"/>
    </source>
</evidence>
<feature type="domain" description="CTP synthase N-terminal" evidence="3">
    <location>
        <begin position="21"/>
        <end position="233"/>
    </location>
</feature>
<protein>
    <submittedName>
        <fullName evidence="5">P-loop containing nucleoside triphosphate hydrolase protein</fullName>
    </submittedName>
</protein>
<dbReference type="InterPro" id="IPR004468">
    <property type="entry name" value="CTP_synthase"/>
</dbReference>
<dbReference type="InterPro" id="IPR027417">
    <property type="entry name" value="P-loop_NTPase"/>
</dbReference>
<keyword evidence="4" id="KW-1185">Reference proteome</keyword>
<sequence length="619" mass="68677">MLSRPASLSRTETVAAWLKTSGSPESASGKGLYAASLGVVLKSMGLSVTMIRIDSYLNANSSALSRSERGEDFLLDNGGRVGMEFNTYERYLDIPLTEDHNITTSKTMEKLSGNERDGKYGSEVIRMNSHFTNAVVQSIEAAAQIKVDATRRAPDVCVIDVEGPSDDAAMEPFRIALRKLSAKVENRNFMRVLIVPMKYDHSSCDFPVEELRTVRLHKYAADMVICRWKPNTNRHHQSPPYKSSSFRLMRHFSVGASNITSVSCDIDTISLPVILNGQGAWSVYNGSKAGKVENALGYRLRTGIGNFVLMGQTAGPKGPFRPEDWIKSVTSPYTAIIQALGDASRGFPLISRLSIVDPDDLDYSTALSSTRYEQAWKDVKEASGIILAEIDESYPMHGPGAEGRIAVAEWARTNNVPCPSIGIGMYAAVAEIAKNIDTTSITWPSPEYPFSRESTTGGGEEIHRSSSTGSMSEPFHEIYGDVPVVRERFCPEIWVIDIKFALFMRRAGFEFIVQDKGGDLIDAFKYRHHPWYVGVNFSPEYSTAVMKANPFFFGFVQAVFEHDQKRREDYKKRRDERRIAFESGTANQRDLSGGYEEDAVDSVLSLAKASSPVDEDSQE</sequence>
<dbReference type="GO" id="GO:0003883">
    <property type="term" value="F:CTP synthase activity"/>
    <property type="evidence" value="ECO:0007669"/>
    <property type="project" value="InterPro"/>
</dbReference>